<evidence type="ECO:0000256" key="1">
    <source>
        <dbReference type="SAM" id="MobiDB-lite"/>
    </source>
</evidence>
<feature type="non-terminal residue" evidence="2">
    <location>
        <position position="1"/>
    </location>
</feature>
<protein>
    <submittedName>
        <fullName evidence="2">Uncharacterized protein</fullName>
    </submittedName>
</protein>
<accession>A0A448WQ64</accession>
<keyword evidence="3" id="KW-1185">Reference proteome</keyword>
<name>A0A448WQ64_9PLAT</name>
<sequence>QSLFARRGSSRKRVPSSSSSSLQVVDSTPRPVAGVSCGAGVDEHTQGSYSSVGSANGRKAASTTELNTTRSVIRSGITCCALPTACQSHFLPFDECVLVG</sequence>
<proteinExistence type="predicted"/>
<organism evidence="2 3">
    <name type="scientific">Protopolystoma xenopodis</name>
    <dbReference type="NCBI Taxonomy" id="117903"/>
    <lineage>
        <taxon>Eukaryota</taxon>
        <taxon>Metazoa</taxon>
        <taxon>Spiralia</taxon>
        <taxon>Lophotrochozoa</taxon>
        <taxon>Platyhelminthes</taxon>
        <taxon>Monogenea</taxon>
        <taxon>Polyopisthocotylea</taxon>
        <taxon>Polystomatidea</taxon>
        <taxon>Polystomatidae</taxon>
        <taxon>Protopolystoma</taxon>
    </lineage>
</organism>
<feature type="region of interest" description="Disordered" evidence="1">
    <location>
        <begin position="1"/>
        <end position="37"/>
    </location>
</feature>
<gene>
    <name evidence="2" type="ORF">PXEA_LOCUS10828</name>
</gene>
<evidence type="ECO:0000313" key="2">
    <source>
        <dbReference type="EMBL" id="VEL17388.1"/>
    </source>
</evidence>
<dbReference type="EMBL" id="CAAALY010032403">
    <property type="protein sequence ID" value="VEL17388.1"/>
    <property type="molecule type" value="Genomic_DNA"/>
</dbReference>
<dbReference type="AlphaFoldDB" id="A0A448WQ64"/>
<evidence type="ECO:0000313" key="3">
    <source>
        <dbReference type="Proteomes" id="UP000784294"/>
    </source>
</evidence>
<reference evidence="2" key="1">
    <citation type="submission" date="2018-11" db="EMBL/GenBank/DDBJ databases">
        <authorList>
            <consortium name="Pathogen Informatics"/>
        </authorList>
    </citation>
    <scope>NUCLEOTIDE SEQUENCE</scope>
</reference>
<dbReference type="Proteomes" id="UP000784294">
    <property type="component" value="Unassembled WGS sequence"/>
</dbReference>
<comment type="caution">
    <text evidence="2">The sequence shown here is derived from an EMBL/GenBank/DDBJ whole genome shotgun (WGS) entry which is preliminary data.</text>
</comment>